<keyword evidence="1" id="KW-0812">Transmembrane</keyword>
<dbReference type="AlphaFoldDB" id="A0A1T4LPW3"/>
<accession>A0A1T4LPW3</accession>
<organism evidence="2 3">
    <name type="scientific">Eubacterium coprostanoligenes</name>
    <dbReference type="NCBI Taxonomy" id="290054"/>
    <lineage>
        <taxon>Bacteria</taxon>
        <taxon>Bacillati</taxon>
        <taxon>Bacillota</taxon>
        <taxon>Clostridia</taxon>
        <taxon>Eubacteriales</taxon>
        <taxon>Eubacteriaceae</taxon>
        <taxon>Eubacterium</taxon>
    </lineage>
</organism>
<reference evidence="2 3" key="1">
    <citation type="submission" date="2017-02" db="EMBL/GenBank/DDBJ databases">
        <authorList>
            <person name="Peterson S.W."/>
        </authorList>
    </citation>
    <scope>NUCLEOTIDE SEQUENCE [LARGE SCALE GENOMIC DNA]</scope>
    <source>
        <strain evidence="2 3">ATCC 51222</strain>
    </source>
</reference>
<feature type="transmembrane region" description="Helical" evidence="1">
    <location>
        <begin position="31"/>
        <end position="47"/>
    </location>
</feature>
<name>A0A1T4LPW3_9FIRM</name>
<dbReference type="RefSeq" id="WP_159443403.1">
    <property type="nucleotide sequence ID" value="NZ_FUWW01000009.1"/>
</dbReference>
<evidence type="ECO:0008006" key="4">
    <source>
        <dbReference type="Google" id="ProtNLM"/>
    </source>
</evidence>
<evidence type="ECO:0000256" key="1">
    <source>
        <dbReference type="SAM" id="Phobius"/>
    </source>
</evidence>
<protein>
    <recommendedName>
        <fullName evidence="4">Lipoprotein</fullName>
    </recommendedName>
</protein>
<proteinExistence type="predicted"/>
<dbReference type="Proteomes" id="UP000190657">
    <property type="component" value="Unassembled WGS sequence"/>
</dbReference>
<gene>
    <name evidence="2" type="ORF">SAMN02745114_00973</name>
</gene>
<evidence type="ECO:0000313" key="3">
    <source>
        <dbReference type="Proteomes" id="UP000190657"/>
    </source>
</evidence>
<evidence type="ECO:0000313" key="2">
    <source>
        <dbReference type="EMBL" id="SJZ56760.1"/>
    </source>
</evidence>
<keyword evidence="1" id="KW-1133">Transmembrane helix</keyword>
<dbReference type="EMBL" id="FUWW01000009">
    <property type="protein sequence ID" value="SJZ56760.1"/>
    <property type="molecule type" value="Genomic_DNA"/>
</dbReference>
<dbReference type="STRING" id="290054.SAMN02745114_00973"/>
<sequence>MKKMCKRDLLWIAFGLGCVMACCLPTVWVTRILAIAVIILGIIICCRK</sequence>
<keyword evidence="3" id="KW-1185">Reference proteome</keyword>
<keyword evidence="1" id="KW-0472">Membrane</keyword>